<proteinExistence type="predicted"/>
<accession>A0AAD6X847</accession>
<name>A0AAD6X847_9AGAR</name>
<feature type="region of interest" description="Disordered" evidence="1">
    <location>
        <begin position="118"/>
        <end position="175"/>
    </location>
</feature>
<evidence type="ECO:0000256" key="1">
    <source>
        <dbReference type="SAM" id="MobiDB-lite"/>
    </source>
</evidence>
<reference evidence="2" key="1">
    <citation type="submission" date="2023-03" db="EMBL/GenBank/DDBJ databases">
        <title>Massive genome expansion in bonnet fungi (Mycena s.s.) driven by repeated elements and novel gene families across ecological guilds.</title>
        <authorList>
            <consortium name="Lawrence Berkeley National Laboratory"/>
            <person name="Harder C.B."/>
            <person name="Miyauchi S."/>
            <person name="Viragh M."/>
            <person name="Kuo A."/>
            <person name="Thoen E."/>
            <person name="Andreopoulos B."/>
            <person name="Lu D."/>
            <person name="Skrede I."/>
            <person name="Drula E."/>
            <person name="Henrissat B."/>
            <person name="Morin E."/>
            <person name="Kohler A."/>
            <person name="Barry K."/>
            <person name="LaButti K."/>
            <person name="Morin E."/>
            <person name="Salamov A."/>
            <person name="Lipzen A."/>
            <person name="Mereny Z."/>
            <person name="Hegedus B."/>
            <person name="Baldrian P."/>
            <person name="Stursova M."/>
            <person name="Weitz H."/>
            <person name="Taylor A."/>
            <person name="Grigoriev I.V."/>
            <person name="Nagy L.G."/>
            <person name="Martin F."/>
            <person name="Kauserud H."/>
        </authorList>
    </citation>
    <scope>NUCLEOTIDE SEQUENCE</scope>
    <source>
        <strain evidence="2">CBHHK200</strain>
    </source>
</reference>
<dbReference type="AlphaFoldDB" id="A0AAD6X847"/>
<protein>
    <submittedName>
        <fullName evidence="2">Uncharacterized protein</fullName>
    </submittedName>
</protein>
<keyword evidence="3" id="KW-1185">Reference proteome</keyword>
<dbReference type="EMBL" id="JARJCM010000032">
    <property type="protein sequence ID" value="KAJ7038451.1"/>
    <property type="molecule type" value="Genomic_DNA"/>
</dbReference>
<sequence>MSEDAPIRNLYTHPPHPAPAPYIQDSANLDDLSGALAPDENLEEYRARMGEEDNLEPDFHAQSTEWQTAWRMASIPIDVLMRTSLAFIYLQRENTQLGLELEAVRTRLQALMRHHEGLTQVGSRNTDGASPSALGPDTSLGSGSAPGPDATTGSGAVLGPDAASGAPGPAGMPGAGGDSTRIVLVVGVIPGDVPQEAARFGIHGYRPRSYGASALVGHLPF</sequence>
<gene>
    <name evidence="2" type="ORF">C8F04DRAFT_1256035</name>
</gene>
<evidence type="ECO:0000313" key="2">
    <source>
        <dbReference type="EMBL" id="KAJ7038451.1"/>
    </source>
</evidence>
<feature type="compositionally biased region" description="Polar residues" evidence="1">
    <location>
        <begin position="120"/>
        <end position="129"/>
    </location>
</feature>
<organism evidence="2 3">
    <name type="scientific">Mycena alexandri</name>
    <dbReference type="NCBI Taxonomy" id="1745969"/>
    <lineage>
        <taxon>Eukaryota</taxon>
        <taxon>Fungi</taxon>
        <taxon>Dikarya</taxon>
        <taxon>Basidiomycota</taxon>
        <taxon>Agaricomycotina</taxon>
        <taxon>Agaricomycetes</taxon>
        <taxon>Agaricomycetidae</taxon>
        <taxon>Agaricales</taxon>
        <taxon>Marasmiineae</taxon>
        <taxon>Mycenaceae</taxon>
        <taxon>Mycena</taxon>
    </lineage>
</organism>
<comment type="caution">
    <text evidence="2">The sequence shown here is derived from an EMBL/GenBank/DDBJ whole genome shotgun (WGS) entry which is preliminary data.</text>
</comment>
<feature type="compositionally biased region" description="Low complexity" evidence="1">
    <location>
        <begin position="159"/>
        <end position="169"/>
    </location>
</feature>
<evidence type="ECO:0000313" key="3">
    <source>
        <dbReference type="Proteomes" id="UP001218188"/>
    </source>
</evidence>
<dbReference type="Proteomes" id="UP001218188">
    <property type="component" value="Unassembled WGS sequence"/>
</dbReference>